<proteinExistence type="inferred from homology"/>
<dbReference type="EnsemblMetazoa" id="XM_021040542.1">
    <property type="protein sequence ID" value="XP_020896201.1"/>
    <property type="gene ID" value="LOC110235115"/>
</dbReference>
<evidence type="ECO:0000256" key="2">
    <source>
        <dbReference type="ARBA" id="ARBA00010617"/>
    </source>
</evidence>
<comment type="subcellular location">
    <subcellularLocation>
        <location evidence="1">Endoplasmic reticulum membrane</location>
    </subcellularLocation>
</comment>
<evidence type="ECO:0000256" key="5">
    <source>
        <dbReference type="SAM" id="Phobius"/>
    </source>
</evidence>
<reference evidence="6" key="1">
    <citation type="submission" date="2022-11" db="UniProtKB">
        <authorList>
            <consortium name="EnsemblMetazoa"/>
        </authorList>
    </citation>
    <scope>IDENTIFICATION</scope>
</reference>
<dbReference type="OrthoDB" id="1470350at2759"/>
<evidence type="ECO:0000313" key="7">
    <source>
        <dbReference type="Proteomes" id="UP000887567"/>
    </source>
</evidence>
<protein>
    <recommendedName>
        <fullName evidence="8">Cytochrome P450</fullName>
    </recommendedName>
</protein>
<dbReference type="GO" id="GO:0020037">
    <property type="term" value="F:heme binding"/>
    <property type="evidence" value="ECO:0007669"/>
    <property type="project" value="InterPro"/>
</dbReference>
<dbReference type="RefSeq" id="XP_020896201.1">
    <property type="nucleotide sequence ID" value="XM_021040542.1"/>
</dbReference>
<dbReference type="SUPFAM" id="SSF48264">
    <property type="entry name" value="Cytochrome P450"/>
    <property type="match status" value="1"/>
</dbReference>
<comment type="similarity">
    <text evidence="2">Belongs to the cytochrome P450 family.</text>
</comment>
<name>A0A913WZ53_EXADI</name>
<dbReference type="GO" id="GO:0004497">
    <property type="term" value="F:monooxygenase activity"/>
    <property type="evidence" value="ECO:0007669"/>
    <property type="project" value="InterPro"/>
</dbReference>
<feature type="transmembrane region" description="Helical" evidence="5">
    <location>
        <begin position="12"/>
        <end position="34"/>
    </location>
</feature>
<evidence type="ECO:0000313" key="6">
    <source>
        <dbReference type="EnsemblMetazoa" id="XP_020896201.1"/>
    </source>
</evidence>
<evidence type="ECO:0000256" key="3">
    <source>
        <dbReference type="ARBA" id="ARBA00022824"/>
    </source>
</evidence>
<keyword evidence="5" id="KW-0812">Transmembrane</keyword>
<evidence type="ECO:0008006" key="8">
    <source>
        <dbReference type="Google" id="ProtNLM"/>
    </source>
</evidence>
<keyword evidence="5" id="KW-1133">Transmembrane helix</keyword>
<dbReference type="PANTHER" id="PTHR24291">
    <property type="entry name" value="CYTOCHROME P450 FAMILY 4"/>
    <property type="match status" value="1"/>
</dbReference>
<keyword evidence="3" id="KW-0256">Endoplasmic reticulum</keyword>
<dbReference type="OMA" id="WIRWTAN"/>
<evidence type="ECO:0000256" key="1">
    <source>
        <dbReference type="ARBA" id="ARBA00004586"/>
    </source>
</evidence>
<dbReference type="Gene3D" id="1.10.630.10">
    <property type="entry name" value="Cytochrome P450"/>
    <property type="match status" value="1"/>
</dbReference>
<organism evidence="6 7">
    <name type="scientific">Exaiptasia diaphana</name>
    <name type="common">Tropical sea anemone</name>
    <name type="synonym">Aiptasia pulchella</name>
    <dbReference type="NCBI Taxonomy" id="2652724"/>
    <lineage>
        <taxon>Eukaryota</taxon>
        <taxon>Metazoa</taxon>
        <taxon>Cnidaria</taxon>
        <taxon>Anthozoa</taxon>
        <taxon>Hexacorallia</taxon>
        <taxon>Actiniaria</taxon>
        <taxon>Aiptasiidae</taxon>
        <taxon>Exaiptasia</taxon>
    </lineage>
</organism>
<keyword evidence="7" id="KW-1185">Reference proteome</keyword>
<dbReference type="Proteomes" id="UP000887567">
    <property type="component" value="Unplaced"/>
</dbReference>
<dbReference type="KEGG" id="epa:110235115"/>
<sequence length="142" mass="16181">MAVESSWIRWTANAVLSACLVLVVLAICYVVMWLRKKLMLLQPLKENCPGPKPVFLFGNALQLKNDSAEFYDQCIQWSNENWSKGFFCVWHTSFRVVVTIFKPELVEIFLGSNRQINKSFEYGMLRPWLGTVPEKSGGSGAD</sequence>
<dbReference type="GO" id="GO:0005789">
    <property type="term" value="C:endoplasmic reticulum membrane"/>
    <property type="evidence" value="ECO:0007669"/>
    <property type="project" value="UniProtKB-SubCell"/>
</dbReference>
<dbReference type="InterPro" id="IPR050196">
    <property type="entry name" value="Cytochrome_P450_Monoox"/>
</dbReference>
<dbReference type="AlphaFoldDB" id="A0A913WZ53"/>
<accession>A0A913WZ53</accession>
<keyword evidence="4 5" id="KW-0472">Membrane</keyword>
<dbReference type="GeneID" id="110235115"/>
<dbReference type="GO" id="GO:0016705">
    <property type="term" value="F:oxidoreductase activity, acting on paired donors, with incorporation or reduction of molecular oxygen"/>
    <property type="evidence" value="ECO:0007669"/>
    <property type="project" value="InterPro"/>
</dbReference>
<dbReference type="InterPro" id="IPR036396">
    <property type="entry name" value="Cyt_P450_sf"/>
</dbReference>
<dbReference type="PANTHER" id="PTHR24291:SF189">
    <property type="entry name" value="CYTOCHROME P450 4C3-RELATED"/>
    <property type="match status" value="1"/>
</dbReference>
<evidence type="ECO:0000256" key="4">
    <source>
        <dbReference type="ARBA" id="ARBA00023136"/>
    </source>
</evidence>
<dbReference type="GO" id="GO:0005506">
    <property type="term" value="F:iron ion binding"/>
    <property type="evidence" value="ECO:0007669"/>
    <property type="project" value="InterPro"/>
</dbReference>